<dbReference type="SUPFAM" id="SSF49899">
    <property type="entry name" value="Concanavalin A-like lectins/glucanases"/>
    <property type="match status" value="1"/>
</dbReference>
<dbReference type="GO" id="GO:0004553">
    <property type="term" value="F:hydrolase activity, hydrolyzing O-glycosyl compounds"/>
    <property type="evidence" value="ECO:0007669"/>
    <property type="project" value="InterPro"/>
</dbReference>
<dbReference type="Gene3D" id="2.60.120.200">
    <property type="match status" value="1"/>
</dbReference>
<accession>A0A7R9B1E9</accession>
<evidence type="ECO:0000256" key="3">
    <source>
        <dbReference type="ARBA" id="ARBA00022859"/>
    </source>
</evidence>
<dbReference type="AlphaFoldDB" id="A0A7R9B1E9"/>
<dbReference type="GO" id="GO:0005975">
    <property type="term" value="P:carbohydrate metabolic process"/>
    <property type="evidence" value="ECO:0007669"/>
    <property type="project" value="InterPro"/>
</dbReference>
<evidence type="ECO:0000259" key="4">
    <source>
        <dbReference type="PROSITE" id="PS51762"/>
    </source>
</evidence>
<name>A0A7R9B1E9_TIMSH</name>
<feature type="domain" description="CBM39" evidence="5">
    <location>
        <begin position="108"/>
        <end position="213"/>
    </location>
</feature>
<evidence type="ECO:0000313" key="6">
    <source>
        <dbReference type="EMBL" id="CAD7264458.1"/>
    </source>
</evidence>
<feature type="domain" description="GH16" evidence="4">
    <location>
        <begin position="241"/>
        <end position="612"/>
    </location>
</feature>
<dbReference type="InterPro" id="IPR031756">
    <property type="entry name" value="BGBP_N"/>
</dbReference>
<gene>
    <name evidence="6" type="ORF">TSIB3V08_LOCUS8508</name>
</gene>
<keyword evidence="3" id="KW-0391">Immunity</keyword>
<sequence length="665" mass="73620">MRRILELKHWLNNVDLRIPHSTKVCIAAPKFLSKPHAPPPPPPGVTVRGFIEIFAPRLSINYNDIGFYCDASVDDTGFYDDDDDDACMPYYSLITRLIITKNTKGNGKVQGEVNFKYHCGVPGSMIKKGKCQSNEPGIELFAFHGNVNKPMEGLEGGHMSKDIIKAKNGRWVFEDLRVRLKVGDIIYFWLYVQVDGLGYRRDDQKFTVKELVGEGPQPDPTPVKPVTPEPTLPATCGSTLTTVNGGPTCQGQLIFEDNFDGLDISKWQYDVRIAGSPNNEFVAYTKSPENCYTQNGILRVKPSLLADTKDITKDSLVLDGCTGLPDSAECTKKAIAWDILPPVLSSRLQSKQTFSFCYGKVEVRAKLPAGDWIYPELWLTPKDNWYGRDYTSGQIRLAMSRGNKDIILKEGGADLGSKRLEAGCLLGLGQQVHKEVYEWNRQGAAWCDNFHVYTLVWTPGGLMVSNAFGFGQTDKRASERLGGQTGERVKDMTFSVDGQQFAHISPPNTGFSSLSDFSSVRDNPWLKGSNIAPFDKEFYLSLGLGVGGIGDFPDNCATSLPSGGFHPKPWKNTGAKAKLTFWQDKKMWYPTWDGENSALQVDYVKGFPNWASSVLVLGVMAIGECEFTLQWRASPTLDPVSFPPQACAPHSRPSISPSRGVRPPL</sequence>
<dbReference type="InterPro" id="IPR050546">
    <property type="entry name" value="Glycosyl_Hydrlase_16"/>
</dbReference>
<dbReference type="Gene3D" id="2.60.40.2140">
    <property type="entry name" value="Beta-1,3-glucan-recognition protein, N-terminal domain"/>
    <property type="match status" value="1"/>
</dbReference>
<keyword evidence="2" id="KW-0399">Innate immunity</keyword>
<dbReference type="Pfam" id="PF15886">
    <property type="entry name" value="CBM39"/>
    <property type="match status" value="1"/>
</dbReference>
<dbReference type="InterPro" id="IPR043030">
    <property type="entry name" value="BGBP_N_sf"/>
</dbReference>
<evidence type="ECO:0000256" key="1">
    <source>
        <dbReference type="ARBA" id="ARBA00008781"/>
    </source>
</evidence>
<dbReference type="PROSITE" id="PS51969">
    <property type="entry name" value="CBM39"/>
    <property type="match status" value="1"/>
</dbReference>
<evidence type="ECO:0000259" key="5">
    <source>
        <dbReference type="PROSITE" id="PS51969"/>
    </source>
</evidence>
<proteinExistence type="inferred from homology"/>
<dbReference type="PROSITE" id="PS51762">
    <property type="entry name" value="GH16_2"/>
    <property type="match status" value="1"/>
</dbReference>
<organism evidence="6">
    <name type="scientific">Timema shepardi</name>
    <name type="common">Walking stick</name>
    <dbReference type="NCBI Taxonomy" id="629360"/>
    <lineage>
        <taxon>Eukaryota</taxon>
        <taxon>Metazoa</taxon>
        <taxon>Ecdysozoa</taxon>
        <taxon>Arthropoda</taxon>
        <taxon>Hexapoda</taxon>
        <taxon>Insecta</taxon>
        <taxon>Pterygota</taxon>
        <taxon>Neoptera</taxon>
        <taxon>Polyneoptera</taxon>
        <taxon>Phasmatodea</taxon>
        <taxon>Timematodea</taxon>
        <taxon>Timematoidea</taxon>
        <taxon>Timematidae</taxon>
        <taxon>Timema</taxon>
    </lineage>
</organism>
<dbReference type="PANTHER" id="PTHR10963">
    <property type="entry name" value="GLYCOSYL HYDROLASE-RELATED"/>
    <property type="match status" value="1"/>
</dbReference>
<dbReference type="EMBL" id="OC004429">
    <property type="protein sequence ID" value="CAD7264458.1"/>
    <property type="molecule type" value="Genomic_DNA"/>
</dbReference>
<evidence type="ECO:0000256" key="2">
    <source>
        <dbReference type="ARBA" id="ARBA00022588"/>
    </source>
</evidence>
<reference evidence="6" key="1">
    <citation type="submission" date="2020-11" db="EMBL/GenBank/DDBJ databases">
        <authorList>
            <person name="Tran Van P."/>
        </authorList>
    </citation>
    <scope>NUCLEOTIDE SEQUENCE</scope>
</reference>
<dbReference type="GO" id="GO:0030246">
    <property type="term" value="F:carbohydrate binding"/>
    <property type="evidence" value="ECO:0007669"/>
    <property type="project" value="InterPro"/>
</dbReference>
<dbReference type="InterPro" id="IPR000757">
    <property type="entry name" value="Beta-glucanase-like"/>
</dbReference>
<comment type="similarity">
    <text evidence="1">Belongs to the insect beta-1,3-glucan binding protein family.</text>
</comment>
<dbReference type="PANTHER" id="PTHR10963:SF60">
    <property type="entry name" value="GRAM-NEGATIVE BACTERIA-BINDING PROTEIN 1-RELATED"/>
    <property type="match status" value="1"/>
</dbReference>
<dbReference type="InterPro" id="IPR013320">
    <property type="entry name" value="ConA-like_dom_sf"/>
</dbReference>
<protein>
    <submittedName>
        <fullName evidence="6">Uncharacterized protein</fullName>
    </submittedName>
</protein>
<dbReference type="GO" id="GO:0045087">
    <property type="term" value="P:innate immune response"/>
    <property type="evidence" value="ECO:0007669"/>
    <property type="project" value="UniProtKB-KW"/>
</dbReference>